<feature type="transmembrane region" description="Helical" evidence="7">
    <location>
        <begin position="50"/>
        <end position="67"/>
    </location>
</feature>
<evidence type="ECO:0000313" key="9">
    <source>
        <dbReference type="Proteomes" id="UP000182652"/>
    </source>
</evidence>
<dbReference type="Pfam" id="PF07690">
    <property type="entry name" value="MFS_1"/>
    <property type="match status" value="1"/>
</dbReference>
<name>A0A1H4P518_9MICC</name>
<reference evidence="8 9" key="1">
    <citation type="submission" date="2016-10" db="EMBL/GenBank/DDBJ databases">
        <authorList>
            <person name="de Groot N.N."/>
        </authorList>
    </citation>
    <scope>NUCLEOTIDE SEQUENCE [LARGE SCALE GENOMIC DNA]</scope>
    <source>
        <strain evidence="8 9">DSM 10495</strain>
    </source>
</reference>
<feature type="transmembrane region" description="Helical" evidence="7">
    <location>
        <begin position="136"/>
        <end position="156"/>
    </location>
</feature>
<feature type="transmembrane region" description="Helical" evidence="7">
    <location>
        <begin position="310"/>
        <end position="335"/>
    </location>
</feature>
<dbReference type="InterPro" id="IPR050171">
    <property type="entry name" value="MFS_Transporters"/>
</dbReference>
<dbReference type="EMBL" id="FNSN01000003">
    <property type="protein sequence ID" value="SEC02567.1"/>
    <property type="molecule type" value="Genomic_DNA"/>
</dbReference>
<accession>A0A1H4P518</accession>
<keyword evidence="2" id="KW-0813">Transport</keyword>
<feature type="transmembrane region" description="Helical" evidence="7">
    <location>
        <begin position="341"/>
        <end position="361"/>
    </location>
</feature>
<dbReference type="GO" id="GO:0005886">
    <property type="term" value="C:plasma membrane"/>
    <property type="evidence" value="ECO:0007669"/>
    <property type="project" value="UniProtKB-SubCell"/>
</dbReference>
<feature type="transmembrane region" description="Helical" evidence="7">
    <location>
        <begin position="251"/>
        <end position="268"/>
    </location>
</feature>
<feature type="transmembrane region" description="Helical" evidence="7">
    <location>
        <begin position="222"/>
        <end position="244"/>
    </location>
</feature>
<dbReference type="InterPro" id="IPR036259">
    <property type="entry name" value="MFS_trans_sf"/>
</dbReference>
<sequence length="367" mass="37723">MFLPLLTLELVRRGLGVASIGIVVGAMTGSGQIASVFLGSLVARFGSKSVALCGLVVRAAGLSTFLFRDDFASYLVGSIVAGIGSTSVSLGIKTELLAAAGSRKLISLRSAAVNAGALIGPAIGAILFQVTGFNMIIAASLISYLVMGAVIVFVRFESRGAGVRPSADPPVLEDRLFASGKRRQIAVLLLLVASYWFAYSQWNLLMPLAAKQAFHTDQASSWFYIANAALILGLQYLLLVHLLGRLSSRRILLLGYGSLVAGFVVLMFGWAAPAVVAFVVLFTLGEALISPTLDETASGLSLGHGGLGRLFGLIGSVSGAASFAGGAMTGGILSAVGTGPAASAAGLFAGLLGMVLALWGLRKKELS</sequence>
<evidence type="ECO:0000256" key="5">
    <source>
        <dbReference type="ARBA" id="ARBA00022989"/>
    </source>
</evidence>
<evidence type="ECO:0000256" key="7">
    <source>
        <dbReference type="SAM" id="Phobius"/>
    </source>
</evidence>
<dbReference type="GO" id="GO:0022857">
    <property type="term" value="F:transmembrane transporter activity"/>
    <property type="evidence" value="ECO:0007669"/>
    <property type="project" value="InterPro"/>
</dbReference>
<comment type="subcellular location">
    <subcellularLocation>
        <location evidence="1">Cell membrane</location>
        <topology evidence="1">Multi-pass membrane protein</topology>
    </subcellularLocation>
</comment>
<keyword evidence="3" id="KW-1003">Cell membrane</keyword>
<keyword evidence="9" id="KW-1185">Reference proteome</keyword>
<feature type="transmembrane region" description="Helical" evidence="7">
    <location>
        <begin position="73"/>
        <end position="92"/>
    </location>
</feature>
<dbReference type="Gene3D" id="1.20.1250.20">
    <property type="entry name" value="MFS general substrate transporter like domains"/>
    <property type="match status" value="1"/>
</dbReference>
<dbReference type="AlphaFoldDB" id="A0A1H4P518"/>
<evidence type="ECO:0000256" key="2">
    <source>
        <dbReference type="ARBA" id="ARBA00022448"/>
    </source>
</evidence>
<evidence type="ECO:0000313" key="8">
    <source>
        <dbReference type="EMBL" id="SEC02567.1"/>
    </source>
</evidence>
<proteinExistence type="predicted"/>
<dbReference type="STRING" id="156980.SAMN04489745_1875"/>
<evidence type="ECO:0000256" key="1">
    <source>
        <dbReference type="ARBA" id="ARBA00004651"/>
    </source>
</evidence>
<dbReference type="Proteomes" id="UP000182652">
    <property type="component" value="Unassembled WGS sequence"/>
</dbReference>
<gene>
    <name evidence="8" type="ORF">SAMN04489745_1875</name>
</gene>
<evidence type="ECO:0000256" key="3">
    <source>
        <dbReference type="ARBA" id="ARBA00022475"/>
    </source>
</evidence>
<evidence type="ECO:0000256" key="4">
    <source>
        <dbReference type="ARBA" id="ARBA00022692"/>
    </source>
</evidence>
<feature type="transmembrane region" description="Helical" evidence="7">
    <location>
        <begin position="185"/>
        <end position="202"/>
    </location>
</feature>
<feature type="transmembrane region" description="Helical" evidence="7">
    <location>
        <begin position="112"/>
        <end position="130"/>
    </location>
</feature>
<evidence type="ECO:0000256" key="6">
    <source>
        <dbReference type="ARBA" id="ARBA00023136"/>
    </source>
</evidence>
<organism evidence="8 9">
    <name type="scientific">Arthrobacter woluwensis</name>
    <dbReference type="NCBI Taxonomy" id="156980"/>
    <lineage>
        <taxon>Bacteria</taxon>
        <taxon>Bacillati</taxon>
        <taxon>Actinomycetota</taxon>
        <taxon>Actinomycetes</taxon>
        <taxon>Micrococcales</taxon>
        <taxon>Micrococcaceae</taxon>
        <taxon>Arthrobacter</taxon>
    </lineage>
</organism>
<keyword evidence="4 7" id="KW-0812">Transmembrane</keyword>
<dbReference type="InterPro" id="IPR011701">
    <property type="entry name" value="MFS"/>
</dbReference>
<protein>
    <submittedName>
        <fullName evidence="8">Major Facilitator Superfamily protein</fullName>
    </submittedName>
</protein>
<keyword evidence="6 7" id="KW-0472">Membrane</keyword>
<dbReference type="SUPFAM" id="SSF103473">
    <property type="entry name" value="MFS general substrate transporter"/>
    <property type="match status" value="1"/>
</dbReference>
<feature type="transmembrane region" description="Helical" evidence="7">
    <location>
        <begin position="20"/>
        <end position="43"/>
    </location>
</feature>
<keyword evidence="5 7" id="KW-1133">Transmembrane helix</keyword>
<dbReference type="PANTHER" id="PTHR23517">
    <property type="entry name" value="RESISTANCE PROTEIN MDTM, PUTATIVE-RELATED-RELATED"/>
    <property type="match status" value="1"/>
</dbReference>
<dbReference type="PANTHER" id="PTHR23517:SF2">
    <property type="entry name" value="MULTIDRUG RESISTANCE PROTEIN MDTH"/>
    <property type="match status" value="1"/>
</dbReference>